<dbReference type="EC" id="2.7.1.180" evidence="2 11"/>
<evidence type="ECO:0000256" key="4">
    <source>
        <dbReference type="ARBA" id="ARBA00022630"/>
    </source>
</evidence>
<dbReference type="RefSeq" id="WP_211854450.1">
    <property type="nucleotide sequence ID" value="NZ_JAAGBB010000025.1"/>
</dbReference>
<dbReference type="EMBL" id="JAAGBB010000025">
    <property type="protein sequence ID" value="MBR0666713.1"/>
    <property type="molecule type" value="Genomic_DNA"/>
</dbReference>
<reference evidence="13" key="1">
    <citation type="journal article" date="2021" name="Syst. Appl. Microbiol.">
        <title>Roseomonas hellenica sp. nov., isolated from roots of wild-growing Alkanna tinctoria.</title>
        <authorList>
            <person name="Rat A."/>
            <person name="Naranjo H.D."/>
            <person name="Lebbe L."/>
            <person name="Cnockaert M."/>
            <person name="Krigas N."/>
            <person name="Grigoriadou K."/>
            <person name="Maloupa E."/>
            <person name="Willems A."/>
        </authorList>
    </citation>
    <scope>NUCLEOTIDE SEQUENCE [LARGE SCALE GENOMIC DNA]</scope>
    <source>
        <strain evidence="13">LMG 31523</strain>
    </source>
</reference>
<dbReference type="PANTHER" id="PTHR30040:SF2">
    <property type="entry name" value="FAD:PROTEIN FMN TRANSFERASE"/>
    <property type="match status" value="1"/>
</dbReference>
<evidence type="ECO:0000256" key="11">
    <source>
        <dbReference type="PIRNR" id="PIRNR006268"/>
    </source>
</evidence>
<dbReference type="Proteomes" id="UP001196870">
    <property type="component" value="Unassembled WGS sequence"/>
</dbReference>
<evidence type="ECO:0000256" key="9">
    <source>
        <dbReference type="ARBA" id="ARBA00031306"/>
    </source>
</evidence>
<evidence type="ECO:0000256" key="10">
    <source>
        <dbReference type="ARBA" id="ARBA00048540"/>
    </source>
</evidence>
<organism evidence="12 13">
    <name type="scientific">Plastoroseomonas hellenica</name>
    <dbReference type="NCBI Taxonomy" id="2687306"/>
    <lineage>
        <taxon>Bacteria</taxon>
        <taxon>Pseudomonadati</taxon>
        <taxon>Pseudomonadota</taxon>
        <taxon>Alphaproteobacteria</taxon>
        <taxon>Acetobacterales</taxon>
        <taxon>Acetobacteraceae</taxon>
        <taxon>Plastoroseomonas</taxon>
    </lineage>
</organism>
<gene>
    <name evidence="12" type="ORF">GXW71_20305</name>
</gene>
<sequence>MHRVVIPPLAAPPALPRGDAVHCLEGRTMGTTWSVRLVAPAGMVLDGVEAGIQSVLDAVVAAMSGWEEGSDLSRFNRAPAGSWHVLPDGFCAVLRAGLDIAAQTDGAYDPTIGPLVDLWGFGPPAVPLGLPHGDAIAAARARVGWRRLRLDGRHARQPGGLALDLCGIAKGYGADQVAEALSGMGIASFLVEVGGELRGQGVKPDLSPWWVEIDRPPGLDATPFRVALHGLSVATSGDYRRSFRHGAFRYAHTIDPRSGWPTGAGLASVTVLERDCMRADALATALTVLGPEAGPAHAARHGIAALFIRRDAAEALHEMMSPAFAAMLDG</sequence>
<dbReference type="SUPFAM" id="SSF143631">
    <property type="entry name" value="ApbE-like"/>
    <property type="match status" value="1"/>
</dbReference>
<dbReference type="Pfam" id="PF02424">
    <property type="entry name" value="ApbE"/>
    <property type="match status" value="1"/>
</dbReference>
<evidence type="ECO:0000256" key="7">
    <source>
        <dbReference type="ARBA" id="ARBA00022827"/>
    </source>
</evidence>
<evidence type="ECO:0000256" key="1">
    <source>
        <dbReference type="ARBA" id="ARBA00001946"/>
    </source>
</evidence>
<accession>A0ABS5F2M0</accession>
<evidence type="ECO:0000256" key="2">
    <source>
        <dbReference type="ARBA" id="ARBA00011955"/>
    </source>
</evidence>
<keyword evidence="6 11" id="KW-0479">Metal-binding</keyword>
<name>A0ABS5F2M0_9PROT</name>
<comment type="catalytic activity">
    <reaction evidence="10 11">
        <text>L-threonyl-[protein] + FAD = FMN-L-threonyl-[protein] + AMP + H(+)</text>
        <dbReference type="Rhea" id="RHEA:36847"/>
        <dbReference type="Rhea" id="RHEA-COMP:11060"/>
        <dbReference type="Rhea" id="RHEA-COMP:11061"/>
        <dbReference type="ChEBI" id="CHEBI:15378"/>
        <dbReference type="ChEBI" id="CHEBI:30013"/>
        <dbReference type="ChEBI" id="CHEBI:57692"/>
        <dbReference type="ChEBI" id="CHEBI:74257"/>
        <dbReference type="ChEBI" id="CHEBI:456215"/>
        <dbReference type="EC" id="2.7.1.180"/>
    </reaction>
</comment>
<proteinExistence type="inferred from homology"/>
<evidence type="ECO:0000256" key="8">
    <source>
        <dbReference type="ARBA" id="ARBA00022842"/>
    </source>
</evidence>
<evidence type="ECO:0000256" key="5">
    <source>
        <dbReference type="ARBA" id="ARBA00022679"/>
    </source>
</evidence>
<dbReference type="PIRSF" id="PIRSF006268">
    <property type="entry name" value="ApbE"/>
    <property type="match status" value="1"/>
</dbReference>
<dbReference type="Gene3D" id="3.10.520.10">
    <property type="entry name" value="ApbE-like domains"/>
    <property type="match status" value="1"/>
</dbReference>
<keyword evidence="5 11" id="KW-0808">Transferase</keyword>
<keyword evidence="4 11" id="KW-0285">Flavoprotein</keyword>
<comment type="cofactor">
    <cofactor evidence="1">
        <name>Mg(2+)</name>
        <dbReference type="ChEBI" id="CHEBI:18420"/>
    </cofactor>
</comment>
<protein>
    <recommendedName>
        <fullName evidence="3 11">FAD:protein FMN transferase</fullName>
        <ecNumber evidence="2 11">2.7.1.180</ecNumber>
    </recommendedName>
    <alternativeName>
        <fullName evidence="9 11">Flavin transferase</fullName>
    </alternativeName>
</protein>
<comment type="similarity">
    <text evidence="11">Belongs to the ApbE family.</text>
</comment>
<dbReference type="PANTHER" id="PTHR30040">
    <property type="entry name" value="THIAMINE BIOSYNTHESIS LIPOPROTEIN APBE"/>
    <property type="match status" value="1"/>
</dbReference>
<evidence type="ECO:0000313" key="12">
    <source>
        <dbReference type="EMBL" id="MBR0666713.1"/>
    </source>
</evidence>
<evidence type="ECO:0000256" key="3">
    <source>
        <dbReference type="ARBA" id="ARBA00016337"/>
    </source>
</evidence>
<comment type="caution">
    <text evidence="12">The sequence shown here is derived from an EMBL/GenBank/DDBJ whole genome shotgun (WGS) entry which is preliminary data.</text>
</comment>
<keyword evidence="13" id="KW-1185">Reference proteome</keyword>
<keyword evidence="7 11" id="KW-0274">FAD</keyword>
<dbReference type="GO" id="GO:0016740">
    <property type="term" value="F:transferase activity"/>
    <property type="evidence" value="ECO:0007669"/>
    <property type="project" value="UniProtKB-KW"/>
</dbReference>
<dbReference type="InterPro" id="IPR003374">
    <property type="entry name" value="ApbE-like_sf"/>
</dbReference>
<evidence type="ECO:0000256" key="6">
    <source>
        <dbReference type="ARBA" id="ARBA00022723"/>
    </source>
</evidence>
<dbReference type="InterPro" id="IPR024932">
    <property type="entry name" value="ApbE"/>
</dbReference>
<keyword evidence="8 11" id="KW-0460">Magnesium</keyword>
<evidence type="ECO:0000313" key="13">
    <source>
        <dbReference type="Proteomes" id="UP001196870"/>
    </source>
</evidence>